<reference evidence="5 6" key="1">
    <citation type="journal article" date="2007" name="Nature">
        <title>Evolution of genes and genomes on the Drosophila phylogeny.</title>
        <authorList>
            <consortium name="Drosophila 12 Genomes Consortium"/>
            <person name="Clark A.G."/>
            <person name="Eisen M.B."/>
            <person name="Smith D.R."/>
            <person name="Bergman C.M."/>
            <person name="Oliver B."/>
            <person name="Markow T.A."/>
            <person name="Kaufman T.C."/>
            <person name="Kellis M."/>
            <person name="Gelbart W."/>
            <person name="Iyer V.N."/>
            <person name="Pollard D.A."/>
            <person name="Sackton T.B."/>
            <person name="Larracuente A.M."/>
            <person name="Singh N.D."/>
            <person name="Abad J.P."/>
            <person name="Abt D.N."/>
            <person name="Adryan B."/>
            <person name="Aguade M."/>
            <person name="Akashi H."/>
            <person name="Anderson W.W."/>
            <person name="Aquadro C.F."/>
            <person name="Ardell D.H."/>
            <person name="Arguello R."/>
            <person name="Artieri C.G."/>
            <person name="Barbash D.A."/>
            <person name="Barker D."/>
            <person name="Barsanti P."/>
            <person name="Batterham P."/>
            <person name="Batzoglou S."/>
            <person name="Begun D."/>
            <person name="Bhutkar A."/>
            <person name="Blanco E."/>
            <person name="Bosak S.A."/>
            <person name="Bradley R.K."/>
            <person name="Brand A.D."/>
            <person name="Brent M.R."/>
            <person name="Brooks A.N."/>
            <person name="Brown R.H."/>
            <person name="Butlin R.K."/>
            <person name="Caggese C."/>
            <person name="Calvi B.R."/>
            <person name="Bernardo de Carvalho A."/>
            <person name="Caspi A."/>
            <person name="Castrezana S."/>
            <person name="Celniker S.E."/>
            <person name="Chang J.L."/>
            <person name="Chapple C."/>
            <person name="Chatterji S."/>
            <person name="Chinwalla A."/>
            <person name="Civetta A."/>
            <person name="Clifton S.W."/>
            <person name="Comeron J.M."/>
            <person name="Costello J.C."/>
            <person name="Coyne J.A."/>
            <person name="Daub J."/>
            <person name="David R.G."/>
            <person name="Delcher A.L."/>
            <person name="Delehaunty K."/>
            <person name="Do C.B."/>
            <person name="Ebling H."/>
            <person name="Edwards K."/>
            <person name="Eickbush T."/>
            <person name="Evans J.D."/>
            <person name="Filipski A."/>
            <person name="Findeiss S."/>
            <person name="Freyhult E."/>
            <person name="Fulton L."/>
            <person name="Fulton R."/>
            <person name="Garcia A.C."/>
            <person name="Gardiner A."/>
            <person name="Garfield D.A."/>
            <person name="Garvin B.E."/>
            <person name="Gibson G."/>
            <person name="Gilbert D."/>
            <person name="Gnerre S."/>
            <person name="Godfrey J."/>
            <person name="Good R."/>
            <person name="Gotea V."/>
            <person name="Gravely B."/>
            <person name="Greenberg A.J."/>
            <person name="Griffiths-Jones S."/>
            <person name="Gross S."/>
            <person name="Guigo R."/>
            <person name="Gustafson E.A."/>
            <person name="Haerty W."/>
            <person name="Hahn M.W."/>
            <person name="Halligan D.L."/>
            <person name="Halpern A.L."/>
            <person name="Halter G.M."/>
            <person name="Han M.V."/>
            <person name="Heger A."/>
            <person name="Hillier L."/>
            <person name="Hinrichs A.S."/>
            <person name="Holmes I."/>
            <person name="Hoskins R.A."/>
            <person name="Hubisz M.J."/>
            <person name="Hultmark D."/>
            <person name="Huntley M.A."/>
            <person name="Jaffe D.B."/>
            <person name="Jagadeeshan S."/>
            <person name="Jeck W.R."/>
            <person name="Johnson J."/>
            <person name="Jones C.D."/>
            <person name="Jordan W.C."/>
            <person name="Karpen G.H."/>
            <person name="Kataoka E."/>
            <person name="Keightley P.D."/>
            <person name="Kheradpour P."/>
            <person name="Kirkness E.F."/>
            <person name="Koerich L.B."/>
            <person name="Kristiansen K."/>
            <person name="Kudrna D."/>
            <person name="Kulathinal R.J."/>
            <person name="Kumar S."/>
            <person name="Kwok R."/>
            <person name="Lander E."/>
            <person name="Langley C.H."/>
            <person name="Lapoint R."/>
            <person name="Lazzaro B.P."/>
            <person name="Lee S.J."/>
            <person name="Levesque L."/>
            <person name="Li R."/>
            <person name="Lin C.F."/>
            <person name="Lin M.F."/>
            <person name="Lindblad-Toh K."/>
            <person name="Llopart A."/>
            <person name="Long M."/>
            <person name="Low L."/>
            <person name="Lozovsky E."/>
            <person name="Lu J."/>
            <person name="Luo M."/>
            <person name="Machado C.A."/>
            <person name="Makalowski W."/>
            <person name="Marzo M."/>
            <person name="Matsuda M."/>
            <person name="Matzkin L."/>
            <person name="McAllister B."/>
            <person name="McBride C.S."/>
            <person name="McKernan B."/>
            <person name="McKernan K."/>
            <person name="Mendez-Lago M."/>
            <person name="Minx P."/>
            <person name="Mollenhauer M.U."/>
            <person name="Montooth K."/>
            <person name="Mount S.M."/>
            <person name="Mu X."/>
            <person name="Myers E."/>
            <person name="Negre B."/>
            <person name="Newfeld S."/>
            <person name="Nielsen R."/>
            <person name="Noor M.A."/>
            <person name="O'Grady P."/>
            <person name="Pachter L."/>
            <person name="Papaceit M."/>
            <person name="Parisi M.J."/>
            <person name="Parisi M."/>
            <person name="Parts L."/>
            <person name="Pedersen J.S."/>
            <person name="Pesole G."/>
            <person name="Phillippy A.M."/>
            <person name="Ponting C.P."/>
            <person name="Pop M."/>
            <person name="Porcelli D."/>
            <person name="Powell J.R."/>
            <person name="Prohaska S."/>
            <person name="Pruitt K."/>
            <person name="Puig M."/>
            <person name="Quesneville H."/>
            <person name="Ram K.R."/>
            <person name="Rand D."/>
            <person name="Rasmussen M.D."/>
            <person name="Reed L.K."/>
            <person name="Reenan R."/>
            <person name="Reily A."/>
            <person name="Remington K.A."/>
            <person name="Rieger T.T."/>
            <person name="Ritchie M.G."/>
            <person name="Robin C."/>
            <person name="Rogers Y.H."/>
            <person name="Rohde C."/>
            <person name="Rozas J."/>
            <person name="Rubenfield M.J."/>
            <person name="Ruiz A."/>
            <person name="Russo S."/>
            <person name="Salzberg S.L."/>
            <person name="Sanchez-Gracia A."/>
            <person name="Saranga D.J."/>
            <person name="Sato H."/>
            <person name="Schaeffer S.W."/>
            <person name="Schatz M.C."/>
            <person name="Schlenke T."/>
            <person name="Schwartz R."/>
            <person name="Segarra C."/>
            <person name="Singh R.S."/>
            <person name="Sirot L."/>
            <person name="Sirota M."/>
            <person name="Sisneros N.B."/>
            <person name="Smith C.D."/>
            <person name="Smith T.F."/>
            <person name="Spieth J."/>
            <person name="Stage D.E."/>
            <person name="Stark A."/>
            <person name="Stephan W."/>
            <person name="Strausberg R.L."/>
            <person name="Strempel S."/>
            <person name="Sturgill D."/>
            <person name="Sutton G."/>
            <person name="Sutton G.G."/>
            <person name="Tao W."/>
            <person name="Teichmann S."/>
            <person name="Tobari Y.N."/>
            <person name="Tomimura Y."/>
            <person name="Tsolas J.M."/>
            <person name="Valente V.L."/>
            <person name="Venter E."/>
            <person name="Venter J.C."/>
            <person name="Vicario S."/>
            <person name="Vieira F.G."/>
            <person name="Vilella A.J."/>
            <person name="Villasante A."/>
            <person name="Walenz B."/>
            <person name="Wang J."/>
            <person name="Wasserman M."/>
            <person name="Watts T."/>
            <person name="Wilson D."/>
            <person name="Wilson R.K."/>
            <person name="Wing R.A."/>
            <person name="Wolfner M.F."/>
            <person name="Wong A."/>
            <person name="Wong G.K."/>
            <person name="Wu C.I."/>
            <person name="Wu G."/>
            <person name="Yamamoto D."/>
            <person name="Yang H.P."/>
            <person name="Yang S.P."/>
            <person name="Yorke J.A."/>
            <person name="Yoshida K."/>
            <person name="Zdobnov E."/>
            <person name="Zhang P."/>
            <person name="Zhang Y."/>
            <person name="Zimin A.V."/>
            <person name="Baldwin J."/>
            <person name="Abdouelleil A."/>
            <person name="Abdulkadir J."/>
            <person name="Abebe A."/>
            <person name="Abera B."/>
            <person name="Abreu J."/>
            <person name="Acer S.C."/>
            <person name="Aftuck L."/>
            <person name="Alexander A."/>
            <person name="An P."/>
            <person name="Anderson E."/>
            <person name="Anderson S."/>
            <person name="Arachi H."/>
            <person name="Azer M."/>
            <person name="Bachantsang P."/>
            <person name="Barry A."/>
            <person name="Bayul T."/>
            <person name="Berlin A."/>
            <person name="Bessette D."/>
            <person name="Bloom T."/>
            <person name="Blye J."/>
            <person name="Boguslavskiy L."/>
            <person name="Bonnet C."/>
            <person name="Boukhgalter B."/>
            <person name="Bourzgui I."/>
            <person name="Brown A."/>
            <person name="Cahill P."/>
            <person name="Channer S."/>
            <person name="Cheshatsang Y."/>
            <person name="Chuda L."/>
            <person name="Citroen M."/>
            <person name="Collymore A."/>
            <person name="Cooke P."/>
            <person name="Costello M."/>
            <person name="D'Aco K."/>
            <person name="Daza R."/>
            <person name="De Haan G."/>
            <person name="DeGray S."/>
            <person name="DeMaso C."/>
            <person name="Dhargay N."/>
            <person name="Dooley K."/>
            <person name="Dooley E."/>
            <person name="Doricent M."/>
            <person name="Dorje P."/>
            <person name="Dorjee K."/>
            <person name="Dupes A."/>
            <person name="Elong R."/>
            <person name="Falk J."/>
            <person name="Farina A."/>
            <person name="Faro S."/>
            <person name="Ferguson D."/>
            <person name="Fisher S."/>
            <person name="Foley C.D."/>
            <person name="Franke A."/>
            <person name="Friedrich D."/>
            <person name="Gadbois L."/>
            <person name="Gearin G."/>
            <person name="Gearin C.R."/>
            <person name="Giannoukos G."/>
            <person name="Goode T."/>
            <person name="Graham J."/>
            <person name="Grandbois E."/>
            <person name="Grewal S."/>
            <person name="Gyaltsen K."/>
            <person name="Hafez N."/>
            <person name="Hagos B."/>
            <person name="Hall J."/>
            <person name="Henson C."/>
            <person name="Hollinger A."/>
            <person name="Honan T."/>
            <person name="Huard M.D."/>
            <person name="Hughes L."/>
            <person name="Hurhula B."/>
            <person name="Husby M.E."/>
            <person name="Kamat A."/>
            <person name="Kanga B."/>
            <person name="Kashin S."/>
            <person name="Khazanovich D."/>
            <person name="Kisner P."/>
            <person name="Lance K."/>
            <person name="Lara M."/>
            <person name="Lee W."/>
            <person name="Lennon N."/>
            <person name="Letendre F."/>
            <person name="LeVine R."/>
            <person name="Lipovsky A."/>
            <person name="Liu X."/>
            <person name="Liu J."/>
            <person name="Liu S."/>
            <person name="Lokyitsang T."/>
            <person name="Lokyitsang Y."/>
            <person name="Lubonja R."/>
            <person name="Lui A."/>
            <person name="MacDonald P."/>
            <person name="Magnisalis V."/>
            <person name="Maru K."/>
            <person name="Matthews C."/>
            <person name="McCusker W."/>
            <person name="McDonough S."/>
            <person name="Mehta T."/>
            <person name="Meldrim J."/>
            <person name="Meneus L."/>
            <person name="Mihai O."/>
            <person name="Mihalev A."/>
            <person name="Mihova T."/>
            <person name="Mittelman R."/>
            <person name="Mlenga V."/>
            <person name="Montmayeur A."/>
            <person name="Mulrain L."/>
            <person name="Navidi A."/>
            <person name="Naylor J."/>
            <person name="Negash T."/>
            <person name="Nguyen T."/>
            <person name="Nguyen N."/>
            <person name="Nicol R."/>
            <person name="Norbu C."/>
            <person name="Norbu N."/>
            <person name="Novod N."/>
            <person name="O'Neill B."/>
            <person name="Osman S."/>
            <person name="Markiewicz E."/>
            <person name="Oyono O.L."/>
            <person name="Patti C."/>
            <person name="Phunkhang P."/>
            <person name="Pierre F."/>
            <person name="Priest M."/>
            <person name="Raghuraman S."/>
            <person name="Rege F."/>
            <person name="Reyes R."/>
            <person name="Rise C."/>
            <person name="Rogov P."/>
            <person name="Ross K."/>
            <person name="Ryan E."/>
            <person name="Settipalli S."/>
            <person name="Shea T."/>
            <person name="Sherpa N."/>
            <person name="Shi L."/>
            <person name="Shih D."/>
            <person name="Sparrow T."/>
            <person name="Spaulding J."/>
            <person name="Stalker J."/>
            <person name="Stange-Thomann N."/>
            <person name="Stavropoulos S."/>
            <person name="Stone C."/>
            <person name="Strader C."/>
            <person name="Tesfaye S."/>
            <person name="Thomson T."/>
            <person name="Thoulutsang Y."/>
            <person name="Thoulutsang D."/>
            <person name="Topham K."/>
            <person name="Topping I."/>
            <person name="Tsamla T."/>
            <person name="Vassiliev H."/>
            <person name="Vo A."/>
            <person name="Wangchuk T."/>
            <person name="Wangdi T."/>
            <person name="Weiand M."/>
            <person name="Wilkinson J."/>
            <person name="Wilson A."/>
            <person name="Yadav S."/>
            <person name="Young G."/>
            <person name="Yu Q."/>
            <person name="Zembek L."/>
            <person name="Zhong D."/>
            <person name="Zimmer A."/>
            <person name="Zwirko Z."/>
            <person name="Jaffe D.B."/>
            <person name="Alvarez P."/>
            <person name="Brockman W."/>
            <person name="Butler J."/>
            <person name="Chin C."/>
            <person name="Gnerre S."/>
            <person name="Grabherr M."/>
            <person name="Kleber M."/>
            <person name="Mauceli E."/>
            <person name="MacCallum I."/>
        </authorList>
    </citation>
    <scope>NUCLEOTIDE SEQUENCE [LARGE SCALE GENOMIC DNA]</scope>
    <source>
        <strain evidence="6">Tucson 14030-0811.24</strain>
    </source>
</reference>
<evidence type="ECO:0000256" key="1">
    <source>
        <dbReference type="ARBA" id="ARBA00022723"/>
    </source>
</evidence>
<gene>
    <name evidence="5" type="primary">Dwil\GK27514</name>
    <name evidence="5" type="ORF">Dwil_GK27514</name>
</gene>
<dbReference type="GO" id="GO:0008270">
    <property type="term" value="F:zinc ion binding"/>
    <property type="evidence" value="ECO:0007669"/>
    <property type="project" value="UniProtKB-KW"/>
</dbReference>
<keyword evidence="3" id="KW-0862">Zinc</keyword>
<dbReference type="AlphaFoldDB" id="A0A0Q9WRI3"/>
<evidence type="ECO:0000256" key="3">
    <source>
        <dbReference type="ARBA" id="ARBA00022833"/>
    </source>
</evidence>
<keyword evidence="1" id="KW-0479">Metal-binding</keyword>
<keyword evidence="6" id="KW-1185">Reference proteome</keyword>
<accession>A0A0Q9WRI3</accession>
<dbReference type="PROSITE" id="PS51800">
    <property type="entry name" value="ZF_CHHC_U11_48K"/>
    <property type="match status" value="2"/>
</dbReference>
<evidence type="ECO:0000313" key="5">
    <source>
        <dbReference type="EMBL" id="KRF98868.1"/>
    </source>
</evidence>
<sequence>MSSKADLHTSIINSSDWTHKCVTCPFDKTHRLMPNRLATHLYRCARNYSGVEMKRCPFDISHVVSVADMQDHVLSCVYRSSFERFQCPDKMPIKPNTGLIMQIIETTEDWDKEPEVPSYDPSVYCANNPVVRTLHGVSAATRRNFREFERKRFRSFPKKRETVEQTTDFIEDNIFSINEEYEE</sequence>
<dbReference type="KEGG" id="dwi:26529516"/>
<dbReference type="Pfam" id="PF05253">
    <property type="entry name" value="zf-U11-48K"/>
    <property type="match status" value="2"/>
</dbReference>
<dbReference type="Proteomes" id="UP000007798">
    <property type="component" value="Unassembled WGS sequence"/>
</dbReference>
<dbReference type="InParanoid" id="A0A0Q9WRI3"/>
<organism evidence="5 6">
    <name type="scientific">Drosophila willistoni</name>
    <name type="common">Fruit fly</name>
    <dbReference type="NCBI Taxonomy" id="7260"/>
    <lineage>
        <taxon>Eukaryota</taxon>
        <taxon>Metazoa</taxon>
        <taxon>Ecdysozoa</taxon>
        <taxon>Arthropoda</taxon>
        <taxon>Hexapoda</taxon>
        <taxon>Insecta</taxon>
        <taxon>Pterygota</taxon>
        <taxon>Neoptera</taxon>
        <taxon>Endopterygota</taxon>
        <taxon>Diptera</taxon>
        <taxon>Brachycera</taxon>
        <taxon>Muscomorpha</taxon>
        <taxon>Ephydroidea</taxon>
        <taxon>Drosophilidae</taxon>
        <taxon>Drosophila</taxon>
        <taxon>Sophophora</taxon>
    </lineage>
</organism>
<feature type="domain" description="CHHC U11-48K-type" evidence="4">
    <location>
        <begin position="21"/>
        <end position="48"/>
    </location>
</feature>
<keyword evidence="2" id="KW-0863">Zinc-finger</keyword>
<dbReference type="PANTHER" id="PTHR21402">
    <property type="entry name" value="GAMETOCYTE SPECIFIC FACTOR 1-RELATED"/>
    <property type="match status" value="1"/>
</dbReference>
<dbReference type="OrthoDB" id="5839404at2759"/>
<dbReference type="SUPFAM" id="SSF57667">
    <property type="entry name" value="beta-beta-alpha zinc fingers"/>
    <property type="match status" value="1"/>
</dbReference>
<evidence type="ECO:0000256" key="2">
    <source>
        <dbReference type="ARBA" id="ARBA00022771"/>
    </source>
</evidence>
<name>A0A0Q9WRI3_DROWI</name>
<dbReference type="PANTHER" id="PTHR21402:SF5">
    <property type="entry name" value="GAMETOCYTE SPECIFIC FACTOR 1"/>
    <property type="match status" value="1"/>
</dbReference>
<protein>
    <recommendedName>
        <fullName evidence="4">CHHC U11-48K-type domain-containing protein</fullName>
    </recommendedName>
</protein>
<dbReference type="InterPro" id="IPR051591">
    <property type="entry name" value="UPF0224_FAM112_RNA_Proc"/>
</dbReference>
<dbReference type="EMBL" id="CH963925">
    <property type="protein sequence ID" value="KRF98868.1"/>
    <property type="molecule type" value="Genomic_DNA"/>
</dbReference>
<evidence type="ECO:0000259" key="4">
    <source>
        <dbReference type="PROSITE" id="PS51800"/>
    </source>
</evidence>
<evidence type="ECO:0000313" key="6">
    <source>
        <dbReference type="Proteomes" id="UP000007798"/>
    </source>
</evidence>
<dbReference type="InterPro" id="IPR036236">
    <property type="entry name" value="Znf_C2H2_sf"/>
</dbReference>
<feature type="domain" description="CHHC U11-48K-type" evidence="4">
    <location>
        <begin position="53"/>
        <end position="80"/>
    </location>
</feature>
<dbReference type="InterPro" id="IPR022776">
    <property type="entry name" value="TRM13/UPF0224_CHHC_Znf_dom"/>
</dbReference>
<proteinExistence type="predicted"/>